<organism evidence="3 4">
    <name type="scientific">Kineococcus xinjiangensis</name>
    <dbReference type="NCBI Taxonomy" id="512762"/>
    <lineage>
        <taxon>Bacteria</taxon>
        <taxon>Bacillati</taxon>
        <taxon>Actinomycetota</taxon>
        <taxon>Actinomycetes</taxon>
        <taxon>Kineosporiales</taxon>
        <taxon>Kineosporiaceae</taxon>
        <taxon>Kineococcus</taxon>
    </lineage>
</organism>
<keyword evidence="4" id="KW-1185">Reference proteome</keyword>
<dbReference type="RefSeq" id="WP_104435584.1">
    <property type="nucleotide sequence ID" value="NZ_PTJD01000020.1"/>
</dbReference>
<feature type="compositionally biased region" description="Polar residues" evidence="1">
    <location>
        <begin position="40"/>
        <end position="50"/>
    </location>
</feature>
<gene>
    <name evidence="3" type="ORF">CLV92_1203</name>
</gene>
<feature type="region of interest" description="Disordered" evidence="1">
    <location>
        <begin position="31"/>
        <end position="62"/>
    </location>
</feature>
<dbReference type="Gene3D" id="2.40.10.10">
    <property type="entry name" value="Trypsin-like serine proteases"/>
    <property type="match status" value="2"/>
</dbReference>
<dbReference type="OrthoDB" id="8781117at2"/>
<proteinExistence type="predicted"/>
<evidence type="ECO:0008006" key="5">
    <source>
        <dbReference type="Google" id="ProtNLM"/>
    </source>
</evidence>
<feature type="signal peptide" evidence="2">
    <location>
        <begin position="1"/>
        <end position="26"/>
    </location>
</feature>
<dbReference type="InterPro" id="IPR043504">
    <property type="entry name" value="Peptidase_S1_PA_chymotrypsin"/>
</dbReference>
<reference evidence="3 4" key="1">
    <citation type="submission" date="2018-02" db="EMBL/GenBank/DDBJ databases">
        <title>Genomic Encyclopedia of Archaeal and Bacterial Type Strains, Phase II (KMG-II): from individual species to whole genera.</title>
        <authorList>
            <person name="Goeker M."/>
        </authorList>
    </citation>
    <scope>NUCLEOTIDE SEQUENCE [LARGE SCALE GENOMIC DNA]</scope>
    <source>
        <strain evidence="3 4">DSM 22857</strain>
    </source>
</reference>
<dbReference type="InterPro" id="IPR009003">
    <property type="entry name" value="Peptidase_S1_PA"/>
</dbReference>
<evidence type="ECO:0000313" key="4">
    <source>
        <dbReference type="Proteomes" id="UP000239485"/>
    </source>
</evidence>
<dbReference type="EMBL" id="PTJD01000020">
    <property type="protein sequence ID" value="PPK91884.1"/>
    <property type="molecule type" value="Genomic_DNA"/>
</dbReference>
<comment type="caution">
    <text evidence="3">The sequence shown here is derived from an EMBL/GenBank/DDBJ whole genome shotgun (WGS) entry which is preliminary data.</text>
</comment>
<sequence>MQYRTKTGLAAAVTLTISLLIPTAAATAPETAAQLPTEASTRPSNAQPSPTLAERPDLAGKPLRAVRADEADRLKAAKDNLPKVDALRATVAKLGGTTSLDVTSVAEYARTEGVSTEEAERRLLLEEQAAVTMNWLAENRPHSYTEFRLERNPYHFEYRSTDPVDKALAGAPLGDIGDLITVHEVKHSGVWLQRRTEALAKGVRARGVKVDAGIDLGAQRIELSVEAKDMSKVRSVVEADPVMTSSATVDVTDTGGSTPAVRVHGGLNFDSRDGDCTTGFAAVRRDGVRVLWISAHCPNRGTVVHGSGSPTYVNDVEHYFQGQDVQQMFATVCCIQVPNWVNDAQNPAGDPTPWYRRITNYQLSNVNMINRRVEKYGRNTGYNSGLIERTNFSPSYVPRVTATFYTVALLARCGDSGGPVMIGEVAYGVLSGSTNRDSCLATTRDRMIYMPVRNSTLPSTIAVN</sequence>
<dbReference type="SUPFAM" id="SSF50494">
    <property type="entry name" value="Trypsin-like serine proteases"/>
    <property type="match status" value="1"/>
</dbReference>
<accession>A0A2S6ICD2</accession>
<dbReference type="AlphaFoldDB" id="A0A2S6ICD2"/>
<name>A0A2S6ICD2_9ACTN</name>
<protein>
    <recommendedName>
        <fullName evidence="5">Trypsin-like peptidase</fullName>
    </recommendedName>
</protein>
<evidence type="ECO:0000313" key="3">
    <source>
        <dbReference type="EMBL" id="PPK91884.1"/>
    </source>
</evidence>
<dbReference type="Proteomes" id="UP000239485">
    <property type="component" value="Unassembled WGS sequence"/>
</dbReference>
<keyword evidence="2" id="KW-0732">Signal</keyword>
<evidence type="ECO:0000256" key="2">
    <source>
        <dbReference type="SAM" id="SignalP"/>
    </source>
</evidence>
<evidence type="ECO:0000256" key="1">
    <source>
        <dbReference type="SAM" id="MobiDB-lite"/>
    </source>
</evidence>
<feature type="chain" id="PRO_5018041261" description="Trypsin-like peptidase" evidence="2">
    <location>
        <begin position="27"/>
        <end position="464"/>
    </location>
</feature>